<feature type="compositionally biased region" description="Low complexity" evidence="1">
    <location>
        <begin position="422"/>
        <end position="433"/>
    </location>
</feature>
<dbReference type="InterPro" id="IPR029058">
    <property type="entry name" value="AB_hydrolase_fold"/>
</dbReference>
<dbReference type="Gene3D" id="3.40.50.1820">
    <property type="entry name" value="alpha/beta hydrolase"/>
    <property type="match status" value="1"/>
</dbReference>
<feature type="region of interest" description="Disordered" evidence="1">
    <location>
        <begin position="395"/>
        <end position="440"/>
    </location>
</feature>
<dbReference type="OrthoDB" id="10250441at2759"/>
<feature type="compositionally biased region" description="Polar residues" evidence="1">
    <location>
        <begin position="64"/>
        <end position="74"/>
    </location>
</feature>
<feature type="compositionally biased region" description="Polar residues" evidence="1">
    <location>
        <begin position="236"/>
        <end position="250"/>
    </location>
</feature>
<dbReference type="SUPFAM" id="SSF53474">
    <property type="entry name" value="alpha/beta-Hydrolases"/>
    <property type="match status" value="1"/>
</dbReference>
<feature type="region of interest" description="Disordered" evidence="1">
    <location>
        <begin position="92"/>
        <end position="126"/>
    </location>
</feature>
<feature type="compositionally biased region" description="Polar residues" evidence="1">
    <location>
        <begin position="785"/>
        <end position="797"/>
    </location>
</feature>
<feature type="compositionally biased region" description="Polar residues" evidence="1">
    <location>
        <begin position="396"/>
        <end position="411"/>
    </location>
</feature>
<feature type="compositionally biased region" description="Basic and acidic residues" evidence="1">
    <location>
        <begin position="46"/>
        <end position="55"/>
    </location>
</feature>
<dbReference type="Proteomes" id="UP000799437">
    <property type="component" value="Unassembled WGS sequence"/>
</dbReference>
<dbReference type="RefSeq" id="XP_033599287.1">
    <property type="nucleotide sequence ID" value="XM_033744171.1"/>
</dbReference>
<sequence length="940" mass="102202">MAVVEARPNPPPNPRSNRPNALADIHYGSIVASESGTPSEEDEHEDVSKYTREDAENAIGVSIGQEQTRLTSPKTPAAEKAAAMDDLDGGALFDSALVNTGHDSQEPSPEKVESTEEPSSYFEQPIDNAVNHSYPVKEEESPNYPPMPSPWRAQPRKFTRLEATRNTLRDSFAGGRRRAHSSSGMTAEAIRKFIGSLPSMPKGPAMLQFSLPNFSSNDKPIEVNEYTRARPAYPTRTKSGAHNLPQNDGASGSKIRHDSQISPLQSGSTITGPSAMQSLDQVAASDYAALQRANFEQPQRPIHRPPLKTLPSQLRKSASHDSLLMRRTLSTASSLGDDGRFDNVSDQVNSRFKAIKDSLQDANFKLPSIPTRTTFTNFDFSDSVSNLFGEKRNNRFLESNSPDGSFGSAGSRSPRPSYKRGSLNASSNTPSSSGMDPAFSATHPHFTRALERLNGDVVIMGGYRGSILRSAEPPNRQLWVPIKVGLNIRKVDLEVGLEPEDEETMEKRIIPSGMLKNIGPVDISRRLFKRLRHSENAKSGRLRVHDYGYDWRLSPHILSRKLIEFLESLPCNQPDVPSSERGATVIAHSLGGLITRHAVNRRPELFAGVVYAGVPTRCVNILGPFRNGDDVLFSSRVLTAQVNFSIRTSFALLPLDGECFIDKQTKERYTVDFFDVKNWIDYRFSPCIAPPLPALNAAPQNTISGMISSMASMLNDLPNPLNPRKNSMPKSCSDGPPAETKEHLMSAIHTAEAQVKSGGANNFEPQMGGKGSPPPTSASPPVTAHNQHMRQSSGSGSTACTIPYAKAIAYLERTLADTKRFKLELEHQPAHAAANAYPPIATIYGKSTPTVYGAKVTGRDGIRRADAYDELAFASGDGVVLARAAQIPDGYKVVSGGVVSSERGHVTLLGDLEAVGKCLDRVTQARRKHGIGLGVGKSND</sequence>
<keyword evidence="3" id="KW-1185">Reference proteome</keyword>
<proteinExistence type="predicted"/>
<protein>
    <recommendedName>
        <fullName evidence="4">Alpha/beta-hydrolase</fullName>
    </recommendedName>
</protein>
<name>A0A6A6W4D8_9PEZI</name>
<feature type="region of interest" description="Disordered" evidence="1">
    <location>
        <begin position="1"/>
        <end position="77"/>
    </location>
</feature>
<dbReference type="AlphaFoldDB" id="A0A6A6W4D8"/>
<evidence type="ECO:0008006" key="4">
    <source>
        <dbReference type="Google" id="ProtNLM"/>
    </source>
</evidence>
<feature type="region of interest" description="Disordered" evidence="1">
    <location>
        <begin position="758"/>
        <end position="797"/>
    </location>
</feature>
<dbReference type="PANTHER" id="PTHR11440">
    <property type="entry name" value="LECITHIN-CHOLESTEROL ACYLTRANSFERASE-RELATED"/>
    <property type="match status" value="1"/>
</dbReference>
<evidence type="ECO:0000313" key="3">
    <source>
        <dbReference type="Proteomes" id="UP000799437"/>
    </source>
</evidence>
<organism evidence="2 3">
    <name type="scientific">Pseudovirgaria hyperparasitica</name>
    <dbReference type="NCBI Taxonomy" id="470096"/>
    <lineage>
        <taxon>Eukaryota</taxon>
        <taxon>Fungi</taxon>
        <taxon>Dikarya</taxon>
        <taxon>Ascomycota</taxon>
        <taxon>Pezizomycotina</taxon>
        <taxon>Dothideomycetes</taxon>
        <taxon>Dothideomycetes incertae sedis</taxon>
        <taxon>Acrospermales</taxon>
        <taxon>Acrospermaceae</taxon>
        <taxon>Pseudovirgaria</taxon>
    </lineage>
</organism>
<feature type="compositionally biased region" description="Polar residues" evidence="1">
    <location>
        <begin position="260"/>
        <end position="269"/>
    </location>
</feature>
<evidence type="ECO:0000313" key="2">
    <source>
        <dbReference type="EMBL" id="KAF2756836.1"/>
    </source>
</evidence>
<feature type="region of interest" description="Disordered" evidence="1">
    <location>
        <begin position="229"/>
        <end position="269"/>
    </location>
</feature>
<dbReference type="EMBL" id="ML996574">
    <property type="protein sequence ID" value="KAF2756836.1"/>
    <property type="molecule type" value="Genomic_DNA"/>
</dbReference>
<feature type="compositionally biased region" description="Basic and acidic residues" evidence="1">
    <location>
        <begin position="103"/>
        <end position="114"/>
    </location>
</feature>
<gene>
    <name evidence="2" type="ORF">EJ05DRAFT_477066</name>
</gene>
<dbReference type="GeneID" id="54485225"/>
<accession>A0A6A6W4D8</accession>
<reference evidence="2" key="1">
    <citation type="journal article" date="2020" name="Stud. Mycol.">
        <title>101 Dothideomycetes genomes: a test case for predicting lifestyles and emergence of pathogens.</title>
        <authorList>
            <person name="Haridas S."/>
            <person name="Albert R."/>
            <person name="Binder M."/>
            <person name="Bloem J."/>
            <person name="Labutti K."/>
            <person name="Salamov A."/>
            <person name="Andreopoulos B."/>
            <person name="Baker S."/>
            <person name="Barry K."/>
            <person name="Bills G."/>
            <person name="Bluhm B."/>
            <person name="Cannon C."/>
            <person name="Castanera R."/>
            <person name="Culley D."/>
            <person name="Daum C."/>
            <person name="Ezra D."/>
            <person name="Gonzalez J."/>
            <person name="Henrissat B."/>
            <person name="Kuo A."/>
            <person name="Liang C."/>
            <person name="Lipzen A."/>
            <person name="Lutzoni F."/>
            <person name="Magnuson J."/>
            <person name="Mondo S."/>
            <person name="Nolan M."/>
            <person name="Ohm R."/>
            <person name="Pangilinan J."/>
            <person name="Park H.-J."/>
            <person name="Ramirez L."/>
            <person name="Alfaro M."/>
            <person name="Sun H."/>
            <person name="Tritt A."/>
            <person name="Yoshinaga Y."/>
            <person name="Zwiers L.-H."/>
            <person name="Turgeon B."/>
            <person name="Goodwin S."/>
            <person name="Spatafora J."/>
            <person name="Crous P."/>
            <person name="Grigoriev I."/>
        </authorList>
    </citation>
    <scope>NUCLEOTIDE SEQUENCE</scope>
    <source>
        <strain evidence="2">CBS 121739</strain>
    </source>
</reference>
<evidence type="ECO:0000256" key="1">
    <source>
        <dbReference type="SAM" id="MobiDB-lite"/>
    </source>
</evidence>